<feature type="domain" description="Biotin-protein ligase N-terminal" evidence="2">
    <location>
        <begin position="60"/>
        <end position="119"/>
    </location>
</feature>
<sequence>MTVGTRRQHHPRPTTDSPPVAVVYRGPAAGRGCPEAVAALLDGFGFAVSFVGPNEGRKLSGPSLESAALYAQPGGAGLDEAYRHLRRHADDIRAFVHRGGRYLGVCLGAYLCGARPGFRLLPGDTDQYITSPGATVRTEADTTITVTWRGRRRTLFFQDGPHFLLEPAPGTTILATYDNGTIAAAVVPYGAGAVGVVGPHPEATEKWFAESALPMSCGSATDLGHDLITTLMSADVDLGG</sequence>
<feature type="compositionally biased region" description="Basic residues" evidence="1">
    <location>
        <begin position="1"/>
        <end position="12"/>
    </location>
</feature>
<dbReference type="RefSeq" id="WP_169383375.1">
    <property type="nucleotide sequence ID" value="NZ_JAAXLA010000044.1"/>
</dbReference>
<accession>A0ABX1SE88</accession>
<dbReference type="Pfam" id="PF09825">
    <property type="entry name" value="BPL_N"/>
    <property type="match status" value="1"/>
</dbReference>
<dbReference type="Proteomes" id="UP000820669">
    <property type="component" value="Unassembled WGS sequence"/>
</dbReference>
<keyword evidence="4" id="KW-1185">Reference proteome</keyword>
<gene>
    <name evidence="3" type="ORF">HF526_21605</name>
</gene>
<name>A0ABX1SE88_9PSEU</name>
<feature type="region of interest" description="Disordered" evidence="1">
    <location>
        <begin position="1"/>
        <end position="20"/>
    </location>
</feature>
<evidence type="ECO:0000313" key="3">
    <source>
        <dbReference type="EMBL" id="NMH99893.1"/>
    </source>
</evidence>
<organism evidence="3 4">
    <name type="scientific">Pseudonocardia acidicola</name>
    <dbReference type="NCBI Taxonomy" id="2724939"/>
    <lineage>
        <taxon>Bacteria</taxon>
        <taxon>Bacillati</taxon>
        <taxon>Actinomycetota</taxon>
        <taxon>Actinomycetes</taxon>
        <taxon>Pseudonocardiales</taxon>
        <taxon>Pseudonocardiaceae</taxon>
        <taxon>Pseudonocardia</taxon>
    </lineage>
</organism>
<reference evidence="3 4" key="1">
    <citation type="submission" date="2020-04" db="EMBL/GenBank/DDBJ databases">
        <authorList>
            <person name="Klaysubun C."/>
            <person name="Duangmal K."/>
            <person name="Lipun K."/>
        </authorList>
    </citation>
    <scope>NUCLEOTIDE SEQUENCE [LARGE SCALE GENOMIC DNA]</scope>
    <source>
        <strain evidence="3 4">K10HN5</strain>
    </source>
</reference>
<dbReference type="InterPro" id="IPR019197">
    <property type="entry name" value="Biotin-prot_ligase_N"/>
</dbReference>
<comment type="caution">
    <text evidence="3">The sequence shown here is derived from an EMBL/GenBank/DDBJ whole genome shotgun (WGS) entry which is preliminary data.</text>
</comment>
<dbReference type="Gene3D" id="3.40.50.880">
    <property type="match status" value="1"/>
</dbReference>
<evidence type="ECO:0000313" key="4">
    <source>
        <dbReference type="Proteomes" id="UP000820669"/>
    </source>
</evidence>
<dbReference type="SUPFAM" id="SSF52317">
    <property type="entry name" value="Class I glutamine amidotransferase-like"/>
    <property type="match status" value="1"/>
</dbReference>
<evidence type="ECO:0000256" key="1">
    <source>
        <dbReference type="SAM" id="MobiDB-lite"/>
    </source>
</evidence>
<dbReference type="InterPro" id="IPR029062">
    <property type="entry name" value="Class_I_gatase-like"/>
</dbReference>
<evidence type="ECO:0000259" key="2">
    <source>
        <dbReference type="Pfam" id="PF09825"/>
    </source>
</evidence>
<proteinExistence type="predicted"/>
<protein>
    <recommendedName>
        <fullName evidence="2">Biotin-protein ligase N-terminal domain-containing protein</fullName>
    </recommendedName>
</protein>
<dbReference type="EMBL" id="JAAXLA010000044">
    <property type="protein sequence ID" value="NMH99893.1"/>
    <property type="molecule type" value="Genomic_DNA"/>
</dbReference>